<keyword evidence="2" id="KW-1185">Reference proteome</keyword>
<dbReference type="EMBL" id="FOYT01000003">
    <property type="protein sequence ID" value="SFR66007.1"/>
    <property type="molecule type" value="Genomic_DNA"/>
</dbReference>
<dbReference type="AlphaFoldDB" id="A0A1I6IGT7"/>
<evidence type="ECO:0000313" key="2">
    <source>
        <dbReference type="Proteomes" id="UP000198531"/>
    </source>
</evidence>
<reference evidence="2" key="1">
    <citation type="submission" date="2016-10" db="EMBL/GenBank/DDBJ databases">
        <authorList>
            <person name="Varghese N."/>
            <person name="Submissions S."/>
        </authorList>
    </citation>
    <scope>NUCLEOTIDE SEQUENCE [LARGE SCALE GENOMIC DNA]</scope>
    <source>
        <strain evidence="2">CGMCC 1.7736</strain>
    </source>
</reference>
<sequence length="244" mass="26853">MSPTGNPPRIGITCPDDHPVFSVVGERLRERGHRVTNYDPNASIAPDELERLALFVTKQTRPASVRALLAAERLGVPTWNSATGVVACVSRFSQLCLLSGVGFAVPTASRTRPDGDYVAKALYHWDMSPEVNGEGDVYEELLSADPVDYKYYVVHDGSTYRTVVLRVTSKLWGQKRVLGAVDPVPDHADRITSLMDRLDMRAIGVDLIRTDDRWYAVDLNPCPSFVRTGLEGALVDSIESALPE</sequence>
<name>A0A1I6IGT7_9EURY</name>
<proteinExistence type="predicted"/>
<evidence type="ECO:0008006" key="3">
    <source>
        <dbReference type="Google" id="ProtNLM"/>
    </source>
</evidence>
<evidence type="ECO:0000313" key="1">
    <source>
        <dbReference type="EMBL" id="SFR66007.1"/>
    </source>
</evidence>
<dbReference type="RefSeq" id="WP_089809522.1">
    <property type="nucleotide sequence ID" value="NZ_FOYT01000003.1"/>
</dbReference>
<gene>
    <name evidence="1" type="ORF">SAMN04487947_3244</name>
</gene>
<dbReference type="OrthoDB" id="225423at2157"/>
<accession>A0A1I6IGT7</accession>
<dbReference type="Proteomes" id="UP000198531">
    <property type="component" value="Unassembled WGS sequence"/>
</dbReference>
<protein>
    <recommendedName>
        <fullName evidence="3">Ribosomal protein S6--L-glutamate ligase</fullName>
    </recommendedName>
</protein>
<organism evidence="1 2">
    <name type="scientific">Halogeometricum rufum</name>
    <dbReference type="NCBI Taxonomy" id="553469"/>
    <lineage>
        <taxon>Archaea</taxon>
        <taxon>Methanobacteriati</taxon>
        <taxon>Methanobacteriota</taxon>
        <taxon>Stenosarchaea group</taxon>
        <taxon>Halobacteria</taxon>
        <taxon>Halobacteriales</taxon>
        <taxon>Haloferacaceae</taxon>
        <taxon>Halogeometricum</taxon>
    </lineage>
</organism>